<proteinExistence type="predicted"/>
<reference evidence="1 2" key="1">
    <citation type="submission" date="2024-04" db="EMBL/GenBank/DDBJ databases">
        <title>Phyllosticta paracitricarpa is synonymous to the EU quarantine fungus P. citricarpa based on phylogenomic analyses.</title>
        <authorList>
            <consortium name="Lawrence Berkeley National Laboratory"/>
            <person name="Van ingen-buijs V.A."/>
            <person name="Van westerhoven A.C."/>
            <person name="Haridas S."/>
            <person name="Skiadas P."/>
            <person name="Martin F."/>
            <person name="Groenewald J.Z."/>
            <person name="Crous P.W."/>
            <person name="Seidl M.F."/>
        </authorList>
    </citation>
    <scope>NUCLEOTIDE SEQUENCE [LARGE SCALE GENOMIC DNA]</scope>
    <source>
        <strain evidence="1 2">CBS 141358</strain>
    </source>
</reference>
<organism evidence="1 2">
    <name type="scientific">Phyllosticta paracitricarpa</name>
    <dbReference type="NCBI Taxonomy" id="2016321"/>
    <lineage>
        <taxon>Eukaryota</taxon>
        <taxon>Fungi</taxon>
        <taxon>Dikarya</taxon>
        <taxon>Ascomycota</taxon>
        <taxon>Pezizomycotina</taxon>
        <taxon>Dothideomycetes</taxon>
        <taxon>Dothideomycetes incertae sedis</taxon>
        <taxon>Botryosphaeriales</taxon>
        <taxon>Phyllostictaceae</taxon>
        <taxon>Phyllosticta</taxon>
    </lineage>
</organism>
<dbReference type="Proteomes" id="UP001367316">
    <property type="component" value="Unassembled WGS sequence"/>
</dbReference>
<sequence length="108" mass="11451">MVNSTTYCPCIMTPLLARLLVSRLSRAALPLSPCLWSAGRFGLLRFCVPLILSLPIPTVIARTGSRSTALACVRACVTASSHVYVPCPDCVSGPDPDPEPDSALGHAW</sequence>
<comment type="caution">
    <text evidence="1">The sequence shown here is derived from an EMBL/GenBank/DDBJ whole genome shotgun (WGS) entry which is preliminary data.</text>
</comment>
<dbReference type="EMBL" id="JBBPBF010000011">
    <property type="protein sequence ID" value="KAK7612202.1"/>
    <property type="molecule type" value="Genomic_DNA"/>
</dbReference>
<accession>A0ABR1NAF9</accession>
<evidence type="ECO:0000313" key="2">
    <source>
        <dbReference type="Proteomes" id="UP001367316"/>
    </source>
</evidence>
<gene>
    <name evidence="1" type="ORF">JOL62DRAFT_39709</name>
</gene>
<keyword evidence="2" id="KW-1185">Reference proteome</keyword>
<protein>
    <submittedName>
        <fullName evidence="1">Uncharacterized protein</fullName>
    </submittedName>
</protein>
<name>A0ABR1NAF9_9PEZI</name>
<evidence type="ECO:0000313" key="1">
    <source>
        <dbReference type="EMBL" id="KAK7612202.1"/>
    </source>
</evidence>